<evidence type="ECO:0000256" key="1">
    <source>
        <dbReference type="PROSITE-ProRule" id="PRU00285"/>
    </source>
</evidence>
<dbReference type="GeneID" id="56144010"/>
<dbReference type="OrthoDB" id="210205at2157"/>
<evidence type="ECO:0000313" key="5">
    <source>
        <dbReference type="EMBL" id="QLK24899.1"/>
    </source>
</evidence>
<dbReference type="Gene3D" id="2.60.40.790">
    <property type="match status" value="1"/>
</dbReference>
<dbReference type="CDD" id="cd06464">
    <property type="entry name" value="ACD_sHsps-like"/>
    <property type="match status" value="1"/>
</dbReference>
<keyword evidence="6" id="KW-1185">Reference proteome</keyword>
<proteinExistence type="inferred from homology"/>
<accession>A0A7D6GJ12</accession>
<dbReference type="InterPro" id="IPR002068">
    <property type="entry name" value="A-crystallin/Hsp20_dom"/>
</dbReference>
<evidence type="ECO:0000259" key="4">
    <source>
        <dbReference type="PROSITE" id="PS01031"/>
    </source>
</evidence>
<dbReference type="InterPro" id="IPR008978">
    <property type="entry name" value="HSP20-like_chaperone"/>
</dbReference>
<feature type="compositionally biased region" description="Acidic residues" evidence="3">
    <location>
        <begin position="147"/>
        <end position="162"/>
    </location>
</feature>
<gene>
    <name evidence="5" type="ORF">HYG81_12355</name>
</gene>
<dbReference type="EMBL" id="CP059154">
    <property type="protein sequence ID" value="QLK24899.1"/>
    <property type="molecule type" value="Genomic_DNA"/>
</dbReference>
<reference evidence="5 6" key="1">
    <citation type="submission" date="2020-07" db="EMBL/GenBank/DDBJ databases">
        <title>Natrinema (YPL30) sp. nov. and Haloterrigena xxxxxx (YPL8) sp. nov., isolated from a salt mine.</title>
        <authorList>
            <person name="Cui H."/>
        </authorList>
    </citation>
    <scope>NUCLEOTIDE SEQUENCE [LARGE SCALE GENOMIC DNA]</scope>
    <source>
        <strain evidence="5 6">YPL13</strain>
    </source>
</reference>
<dbReference type="AlphaFoldDB" id="A0A7D6GJ12"/>
<evidence type="ECO:0000256" key="3">
    <source>
        <dbReference type="SAM" id="MobiDB-lite"/>
    </source>
</evidence>
<dbReference type="SUPFAM" id="SSF49764">
    <property type="entry name" value="HSP20-like chaperones"/>
    <property type="match status" value="1"/>
</dbReference>
<feature type="domain" description="SHSP" evidence="4">
    <location>
        <begin position="24"/>
        <end position="138"/>
    </location>
</feature>
<dbReference type="Pfam" id="PF00011">
    <property type="entry name" value="HSP20"/>
    <property type="match status" value="1"/>
</dbReference>
<dbReference type="PROSITE" id="PS01031">
    <property type="entry name" value="SHSP"/>
    <property type="match status" value="1"/>
</dbReference>
<sequence length="162" mass="17667">MALKELGKSVGSALYRQVGRANGRVQNHRSLPVDILENDTSYRVVFDSPGAEPDDVQVRYLEGNVKIQIDRFRQFREGYEMRFPGRGMSLSADAELPPDAVVDPDSGTARLSETGTLSVEIPKDSAVEDTTTTETDADTGTDREVADESESGSDTEPVVIDD</sequence>
<name>A0A7D6GJ12_9EURY</name>
<dbReference type="KEGG" id="nay:HYG81_12355"/>
<protein>
    <submittedName>
        <fullName evidence="5">Hsp20/alpha crystallin family protein</fullName>
    </submittedName>
</protein>
<feature type="region of interest" description="Disordered" evidence="3">
    <location>
        <begin position="90"/>
        <end position="162"/>
    </location>
</feature>
<organism evidence="5 6">
    <name type="scientific">Natrinema zhouii</name>
    <dbReference type="NCBI Taxonomy" id="1710539"/>
    <lineage>
        <taxon>Archaea</taxon>
        <taxon>Methanobacteriati</taxon>
        <taxon>Methanobacteriota</taxon>
        <taxon>Stenosarchaea group</taxon>
        <taxon>Halobacteria</taxon>
        <taxon>Halobacteriales</taxon>
        <taxon>Natrialbaceae</taxon>
        <taxon>Natrinema</taxon>
    </lineage>
</organism>
<evidence type="ECO:0000256" key="2">
    <source>
        <dbReference type="RuleBase" id="RU003616"/>
    </source>
</evidence>
<evidence type="ECO:0000313" key="6">
    <source>
        <dbReference type="Proteomes" id="UP000510869"/>
    </source>
</evidence>
<dbReference type="Proteomes" id="UP000510869">
    <property type="component" value="Chromosome"/>
</dbReference>
<dbReference type="RefSeq" id="WP_180840052.1">
    <property type="nucleotide sequence ID" value="NZ_CP059154.1"/>
</dbReference>
<comment type="similarity">
    <text evidence="1 2">Belongs to the small heat shock protein (HSP20) family.</text>
</comment>